<evidence type="ECO:0000313" key="2">
    <source>
        <dbReference type="Proteomes" id="UP000094336"/>
    </source>
</evidence>
<accession>A0A1E3QT91</accession>
<evidence type="ECO:0000313" key="1">
    <source>
        <dbReference type="EMBL" id="ODQ80909.1"/>
    </source>
</evidence>
<organism evidence="1 2">
    <name type="scientific">Babjeviella inositovora NRRL Y-12698</name>
    <dbReference type="NCBI Taxonomy" id="984486"/>
    <lineage>
        <taxon>Eukaryota</taxon>
        <taxon>Fungi</taxon>
        <taxon>Dikarya</taxon>
        <taxon>Ascomycota</taxon>
        <taxon>Saccharomycotina</taxon>
        <taxon>Pichiomycetes</taxon>
        <taxon>Serinales incertae sedis</taxon>
        <taxon>Babjeviella</taxon>
    </lineage>
</organism>
<dbReference type="AlphaFoldDB" id="A0A1E3QT91"/>
<dbReference type="EMBL" id="KV454428">
    <property type="protein sequence ID" value="ODQ80909.1"/>
    <property type="molecule type" value="Genomic_DNA"/>
</dbReference>
<name>A0A1E3QT91_9ASCO</name>
<sequence length="51" mass="6095">MNVDISTWHPPRFNVRLIFYVGSFKDFNLLPVQTSNTSKFKFIKLNSNLYR</sequence>
<gene>
    <name evidence="1" type="ORF">BABINDRAFT_118083</name>
</gene>
<protein>
    <submittedName>
        <fullName evidence="1">Uncharacterized protein</fullName>
    </submittedName>
</protein>
<proteinExistence type="predicted"/>
<keyword evidence="2" id="KW-1185">Reference proteome</keyword>
<reference evidence="2" key="1">
    <citation type="submission" date="2016-05" db="EMBL/GenBank/DDBJ databases">
        <title>Comparative genomics of biotechnologically important yeasts.</title>
        <authorList>
            <consortium name="DOE Joint Genome Institute"/>
            <person name="Riley R."/>
            <person name="Haridas S."/>
            <person name="Wolfe K.H."/>
            <person name="Lopes M.R."/>
            <person name="Hittinger C.T."/>
            <person name="Goker M."/>
            <person name="Salamov A."/>
            <person name="Wisecaver J."/>
            <person name="Long T.M."/>
            <person name="Aerts A.L."/>
            <person name="Barry K."/>
            <person name="Choi C."/>
            <person name="Clum A."/>
            <person name="Coughlan A.Y."/>
            <person name="Deshpande S."/>
            <person name="Douglass A.P."/>
            <person name="Hanson S.J."/>
            <person name="Klenk H.-P."/>
            <person name="Labutti K."/>
            <person name="Lapidus A."/>
            <person name="Lindquist E."/>
            <person name="Lipzen A."/>
            <person name="Meier-Kolthoff J.P."/>
            <person name="Ohm R.A."/>
            <person name="Otillar R.P."/>
            <person name="Pangilinan J."/>
            <person name="Peng Y."/>
            <person name="Rokas A."/>
            <person name="Rosa C.A."/>
            <person name="Scheuner C."/>
            <person name="Sibirny A.A."/>
            <person name="Slot J.C."/>
            <person name="Stielow J.B."/>
            <person name="Sun H."/>
            <person name="Kurtzman C.P."/>
            <person name="Blackwell M."/>
            <person name="Grigoriev I.V."/>
            <person name="Jeffries T.W."/>
        </authorList>
    </citation>
    <scope>NUCLEOTIDE SEQUENCE [LARGE SCALE GENOMIC DNA]</scope>
    <source>
        <strain evidence="2">NRRL Y-12698</strain>
    </source>
</reference>
<dbReference type="GeneID" id="30144760"/>
<dbReference type="RefSeq" id="XP_018986237.1">
    <property type="nucleotide sequence ID" value="XM_019126906.1"/>
</dbReference>
<dbReference type="Proteomes" id="UP000094336">
    <property type="component" value="Unassembled WGS sequence"/>
</dbReference>